<sequence>MGTMILGYDPEEGFSIFYVDNEGVRSKGKLFAVGSGSTYAYSILDAGYRSDMTVDEAKELGLRAIRHATYRDAFSGGFVNVYLVQASGWRRLARVDGGNLRLAPVSTINSSFANMRK</sequence>
<dbReference type="InterPro" id="IPR029055">
    <property type="entry name" value="Ntn_hydrolases_N"/>
</dbReference>
<dbReference type="EC" id="3.4.25.1" evidence="3"/>
<dbReference type="GO" id="GO:0005737">
    <property type="term" value="C:cytoplasm"/>
    <property type="evidence" value="ECO:0007669"/>
    <property type="project" value="TreeGrafter"/>
</dbReference>
<protein>
    <recommendedName>
        <fullName evidence="3">proteasome endopeptidase complex</fullName>
        <ecNumber evidence="3">3.4.25.1</ecNumber>
    </recommendedName>
</protein>
<reference evidence="10 11" key="1">
    <citation type="submission" date="2019-01" db="EMBL/GenBank/DDBJ databases">
        <title>Nuclear Genome Assembly of the Microalgal Biofuel strain Nannochloropsis salina CCMP1776.</title>
        <authorList>
            <person name="Hovde B."/>
        </authorList>
    </citation>
    <scope>NUCLEOTIDE SEQUENCE [LARGE SCALE GENOMIC DNA]</scope>
    <source>
        <strain evidence="10 11">CCMP1776</strain>
    </source>
</reference>
<evidence type="ECO:0000256" key="8">
    <source>
        <dbReference type="ARBA" id="ARBA00022942"/>
    </source>
</evidence>
<gene>
    <name evidence="10" type="ORF">NSK_001045</name>
</gene>
<keyword evidence="4" id="KW-0963">Cytoplasm</keyword>
<keyword evidence="11" id="KW-1185">Reference proteome</keyword>
<dbReference type="OrthoDB" id="37597at2759"/>
<dbReference type="InterPro" id="IPR023333">
    <property type="entry name" value="Proteasome_suB-type"/>
</dbReference>
<evidence type="ECO:0000256" key="5">
    <source>
        <dbReference type="ARBA" id="ARBA00022670"/>
    </source>
</evidence>
<accession>A0A4D9DDP5</accession>
<dbReference type="Pfam" id="PF00227">
    <property type="entry name" value="Proteasome"/>
    <property type="match status" value="1"/>
</dbReference>
<evidence type="ECO:0000256" key="9">
    <source>
        <dbReference type="ARBA" id="ARBA00023145"/>
    </source>
</evidence>
<dbReference type="Proteomes" id="UP000355283">
    <property type="component" value="Unassembled WGS sequence"/>
</dbReference>
<keyword evidence="9" id="KW-0865">Zymogen</keyword>
<dbReference type="PANTHER" id="PTHR32194:SF3">
    <property type="entry name" value="PROTEASOME SUBUNIT BETA"/>
    <property type="match status" value="1"/>
</dbReference>
<evidence type="ECO:0000313" key="10">
    <source>
        <dbReference type="EMBL" id="TFJ87695.1"/>
    </source>
</evidence>
<dbReference type="SUPFAM" id="SSF56235">
    <property type="entry name" value="N-terminal nucleophile aminohydrolases (Ntn hydrolases)"/>
    <property type="match status" value="1"/>
</dbReference>
<dbReference type="PROSITE" id="PS51476">
    <property type="entry name" value="PROTEASOME_BETA_2"/>
    <property type="match status" value="1"/>
</dbReference>
<dbReference type="Gene3D" id="3.60.20.10">
    <property type="entry name" value="Glutamine Phosphoribosylpyrophosphate, subunit 1, domain 1"/>
    <property type="match status" value="1"/>
</dbReference>
<organism evidence="10 11">
    <name type="scientific">Nannochloropsis salina CCMP1776</name>
    <dbReference type="NCBI Taxonomy" id="1027361"/>
    <lineage>
        <taxon>Eukaryota</taxon>
        <taxon>Sar</taxon>
        <taxon>Stramenopiles</taxon>
        <taxon>Ochrophyta</taxon>
        <taxon>Eustigmatophyceae</taxon>
        <taxon>Eustigmatales</taxon>
        <taxon>Monodopsidaceae</taxon>
        <taxon>Microchloropsis</taxon>
        <taxon>Microchloropsis salina</taxon>
    </lineage>
</organism>
<evidence type="ECO:0000256" key="3">
    <source>
        <dbReference type="ARBA" id="ARBA00012039"/>
    </source>
</evidence>
<dbReference type="InterPro" id="IPR000243">
    <property type="entry name" value="Pept_T1A_subB"/>
</dbReference>
<dbReference type="PANTHER" id="PTHR32194">
    <property type="entry name" value="METALLOPROTEASE TLDD"/>
    <property type="match status" value="1"/>
</dbReference>
<evidence type="ECO:0000256" key="6">
    <source>
        <dbReference type="ARBA" id="ARBA00022698"/>
    </source>
</evidence>
<dbReference type="GO" id="GO:0051603">
    <property type="term" value="P:proteolysis involved in protein catabolic process"/>
    <property type="evidence" value="ECO:0007669"/>
    <property type="project" value="InterPro"/>
</dbReference>
<evidence type="ECO:0000256" key="4">
    <source>
        <dbReference type="ARBA" id="ARBA00022490"/>
    </source>
</evidence>
<dbReference type="GO" id="GO:0005634">
    <property type="term" value="C:nucleus"/>
    <property type="evidence" value="ECO:0007669"/>
    <property type="project" value="UniProtKB-SubCell"/>
</dbReference>
<dbReference type="PRINTS" id="PR00141">
    <property type="entry name" value="PROTEASOME"/>
</dbReference>
<evidence type="ECO:0000256" key="1">
    <source>
        <dbReference type="ARBA" id="ARBA00001198"/>
    </source>
</evidence>
<proteinExistence type="predicted"/>
<keyword evidence="5" id="KW-0645">Protease</keyword>
<dbReference type="InterPro" id="IPR001353">
    <property type="entry name" value="Proteasome_sua/b"/>
</dbReference>
<evidence type="ECO:0000256" key="2">
    <source>
        <dbReference type="ARBA" id="ARBA00004123"/>
    </source>
</evidence>
<dbReference type="GO" id="GO:0004298">
    <property type="term" value="F:threonine-type endopeptidase activity"/>
    <property type="evidence" value="ECO:0007669"/>
    <property type="project" value="UniProtKB-KW"/>
</dbReference>
<comment type="caution">
    <text evidence="10">The sequence shown here is derived from an EMBL/GenBank/DDBJ whole genome shotgun (WGS) entry which is preliminary data.</text>
</comment>
<dbReference type="GO" id="GO:0005839">
    <property type="term" value="C:proteasome core complex"/>
    <property type="evidence" value="ECO:0007669"/>
    <property type="project" value="InterPro"/>
</dbReference>
<comment type="catalytic activity">
    <reaction evidence="1">
        <text>Cleavage of peptide bonds with very broad specificity.</text>
        <dbReference type="EC" id="3.4.25.1"/>
    </reaction>
</comment>
<evidence type="ECO:0000256" key="7">
    <source>
        <dbReference type="ARBA" id="ARBA00022801"/>
    </source>
</evidence>
<keyword evidence="6" id="KW-0888">Threonine protease</keyword>
<keyword evidence="7" id="KW-0378">Hydrolase</keyword>
<evidence type="ECO:0000313" key="11">
    <source>
        <dbReference type="Proteomes" id="UP000355283"/>
    </source>
</evidence>
<comment type="subcellular location">
    <subcellularLocation>
        <location evidence="2">Nucleus</location>
    </subcellularLocation>
</comment>
<keyword evidence="8" id="KW-0647">Proteasome</keyword>
<dbReference type="AlphaFoldDB" id="A0A4D9DDP5"/>
<name>A0A4D9DDP5_9STRA</name>
<dbReference type="EMBL" id="SDOX01000005">
    <property type="protein sequence ID" value="TFJ87695.1"/>
    <property type="molecule type" value="Genomic_DNA"/>
</dbReference>